<feature type="region of interest" description="Disordered" evidence="1">
    <location>
        <begin position="1"/>
        <end position="55"/>
    </location>
</feature>
<dbReference type="AlphaFoldDB" id="D8LV76"/>
<accession>D8LV76</accession>
<evidence type="ECO:0000256" key="1">
    <source>
        <dbReference type="SAM" id="MobiDB-lite"/>
    </source>
</evidence>
<proteinExistence type="predicted"/>
<protein>
    <submittedName>
        <fullName evidence="2">Uncharacterized protein</fullName>
    </submittedName>
</protein>
<dbReference type="Proteomes" id="UP000008312">
    <property type="component" value="Unassembled WGS sequence"/>
</dbReference>
<evidence type="ECO:0000313" key="2">
    <source>
        <dbReference type="EMBL" id="CBK19715.2"/>
    </source>
</evidence>
<sequence length="171" mass="19170">MDVPQIELKEIQTGNTEIKKTNAELMSPTVVANKESPQENKETPTPSPQMEKADTGTLTGKQLAINLMKCIAGTGSLTIPYGMWNVLSCLGCDFLGGNYFGSHFIHYRRHFVRHFRLPFSNCVLPIAGSENRCNQDKQRLRPSVLYRACKSAHFTSRRWANLDTGFSTSQT</sequence>
<dbReference type="GeneID" id="24917464"/>
<gene>
    <name evidence="2" type="ORF">GSBLH_T00000145001</name>
</gene>
<evidence type="ECO:0000313" key="3">
    <source>
        <dbReference type="Proteomes" id="UP000008312"/>
    </source>
</evidence>
<keyword evidence="3" id="KW-1185">Reference proteome</keyword>
<dbReference type="InParanoid" id="D8LV76"/>
<organism evidence="2">
    <name type="scientific">Blastocystis hominis</name>
    <dbReference type="NCBI Taxonomy" id="12968"/>
    <lineage>
        <taxon>Eukaryota</taxon>
        <taxon>Sar</taxon>
        <taxon>Stramenopiles</taxon>
        <taxon>Bigyra</taxon>
        <taxon>Opalozoa</taxon>
        <taxon>Opalinata</taxon>
        <taxon>Blastocystidae</taxon>
        <taxon>Blastocystis</taxon>
    </lineage>
</organism>
<reference evidence="2" key="1">
    <citation type="submission" date="2010-02" db="EMBL/GenBank/DDBJ databases">
        <title>Sequencing and annotation of the Blastocystis hominis genome.</title>
        <authorList>
            <person name="Wincker P."/>
        </authorList>
    </citation>
    <scope>NUCLEOTIDE SEQUENCE</scope>
    <source>
        <strain evidence="2">Singapore isolate B</strain>
    </source>
</reference>
<dbReference type="RefSeq" id="XP_012893763.1">
    <property type="nucleotide sequence ID" value="XM_013038309.1"/>
</dbReference>
<name>D8LV76_BLAHO</name>
<dbReference type="EMBL" id="FN668638">
    <property type="protein sequence ID" value="CBK19715.2"/>
    <property type="molecule type" value="Genomic_DNA"/>
</dbReference>